<name>A0A1F6BWB6_9BACT</name>
<feature type="transmembrane region" description="Helical" evidence="1">
    <location>
        <begin position="39"/>
        <end position="67"/>
    </location>
</feature>
<dbReference type="GO" id="GO:0004175">
    <property type="term" value="F:endopeptidase activity"/>
    <property type="evidence" value="ECO:0007669"/>
    <property type="project" value="UniProtKB-ARBA"/>
</dbReference>
<protein>
    <recommendedName>
        <fullName evidence="2">CAAX prenyl protease 2/Lysostaphin resistance protein A-like domain-containing protein</fullName>
    </recommendedName>
</protein>
<dbReference type="Proteomes" id="UP000179014">
    <property type="component" value="Unassembled WGS sequence"/>
</dbReference>
<feature type="transmembrane region" description="Helical" evidence="1">
    <location>
        <begin position="93"/>
        <end position="115"/>
    </location>
</feature>
<gene>
    <name evidence="3" type="ORF">A2118_00680</name>
</gene>
<sequence>MSLNKKLFLIIWLAGTLSVLAVLPYAFYLQQDTLQSVPFSLPVLILLSVLQSAVLLAITASLGLFFARKVGFTFPVLEQILSRNGNIIQWKNFLRLPVALGILTGIAIIFGDYLFKLAGVVIDAKYVTEVPLWKSFLAAFYGGIAEEILLRLFLVSMLVWVFGKITRSKTPLSRSGLVWSAITIATIFFGLGHLPVTSVITELTPLVIGRAILLNGIAGLVLGWLYWKKGLEAAVVSHFSADIIILVIWPILQSRSI</sequence>
<feature type="transmembrane region" description="Helical" evidence="1">
    <location>
        <begin position="234"/>
        <end position="252"/>
    </location>
</feature>
<reference evidence="3 4" key="1">
    <citation type="journal article" date="2016" name="Nat. Commun.">
        <title>Thousands of microbial genomes shed light on interconnected biogeochemical processes in an aquifer system.</title>
        <authorList>
            <person name="Anantharaman K."/>
            <person name="Brown C.T."/>
            <person name="Hug L.A."/>
            <person name="Sharon I."/>
            <person name="Castelle C.J."/>
            <person name="Probst A.J."/>
            <person name="Thomas B.C."/>
            <person name="Singh A."/>
            <person name="Wilkins M.J."/>
            <person name="Karaoz U."/>
            <person name="Brodie E.L."/>
            <person name="Williams K.H."/>
            <person name="Hubbard S.S."/>
            <person name="Banfield J.F."/>
        </authorList>
    </citation>
    <scope>NUCLEOTIDE SEQUENCE [LARGE SCALE GENOMIC DNA]</scope>
</reference>
<feature type="transmembrane region" description="Helical" evidence="1">
    <location>
        <begin position="135"/>
        <end position="163"/>
    </location>
</feature>
<dbReference type="Pfam" id="PF02517">
    <property type="entry name" value="Rce1-like"/>
    <property type="match status" value="1"/>
</dbReference>
<feature type="transmembrane region" description="Helical" evidence="1">
    <location>
        <begin position="206"/>
        <end position="227"/>
    </location>
</feature>
<dbReference type="AlphaFoldDB" id="A0A1F6BWB6"/>
<keyword evidence="1" id="KW-0472">Membrane</keyword>
<feature type="transmembrane region" description="Helical" evidence="1">
    <location>
        <begin position="7"/>
        <end position="27"/>
    </location>
</feature>
<dbReference type="STRING" id="1798474.A2118_00680"/>
<dbReference type="EMBL" id="MFKN01000016">
    <property type="protein sequence ID" value="OGG41062.1"/>
    <property type="molecule type" value="Genomic_DNA"/>
</dbReference>
<feature type="transmembrane region" description="Helical" evidence="1">
    <location>
        <begin position="175"/>
        <end position="194"/>
    </location>
</feature>
<evidence type="ECO:0000313" key="3">
    <source>
        <dbReference type="EMBL" id="OGG41062.1"/>
    </source>
</evidence>
<dbReference type="InterPro" id="IPR003675">
    <property type="entry name" value="Rce1/LyrA-like_dom"/>
</dbReference>
<comment type="caution">
    <text evidence="3">The sequence shown here is derived from an EMBL/GenBank/DDBJ whole genome shotgun (WGS) entry which is preliminary data.</text>
</comment>
<proteinExistence type="predicted"/>
<feature type="domain" description="CAAX prenyl protease 2/Lysostaphin resistance protein A-like" evidence="2">
    <location>
        <begin position="131"/>
        <end position="243"/>
    </location>
</feature>
<evidence type="ECO:0000313" key="4">
    <source>
        <dbReference type="Proteomes" id="UP000179014"/>
    </source>
</evidence>
<keyword evidence="1" id="KW-1133">Transmembrane helix</keyword>
<keyword evidence="1" id="KW-0812">Transmembrane</keyword>
<evidence type="ECO:0000259" key="2">
    <source>
        <dbReference type="Pfam" id="PF02517"/>
    </source>
</evidence>
<dbReference type="GO" id="GO:0080120">
    <property type="term" value="P:CAAX-box protein maturation"/>
    <property type="evidence" value="ECO:0007669"/>
    <property type="project" value="UniProtKB-ARBA"/>
</dbReference>
<evidence type="ECO:0000256" key="1">
    <source>
        <dbReference type="SAM" id="Phobius"/>
    </source>
</evidence>
<accession>A0A1F6BWB6</accession>
<organism evidence="3 4">
    <name type="scientific">Candidatus Kaiserbacteria bacterium GWA2_50_9</name>
    <dbReference type="NCBI Taxonomy" id="1798474"/>
    <lineage>
        <taxon>Bacteria</taxon>
        <taxon>Candidatus Kaiseribacteriota</taxon>
    </lineage>
</organism>